<organism evidence="1 2">
    <name type="scientific">Entomospira entomophila</name>
    <dbReference type="NCBI Taxonomy" id="2719988"/>
    <lineage>
        <taxon>Bacteria</taxon>
        <taxon>Pseudomonadati</taxon>
        <taxon>Spirochaetota</taxon>
        <taxon>Spirochaetia</taxon>
        <taxon>Spirochaetales</taxon>
        <taxon>Spirochaetaceae</taxon>
        <taxon>Entomospira</taxon>
    </lineage>
</organism>
<gene>
    <name evidence="1" type="ORF">HCT14_08305</name>
</gene>
<name>A0A968GFJ0_9SPIO</name>
<evidence type="ECO:0000313" key="2">
    <source>
        <dbReference type="Proteomes" id="UP000711995"/>
    </source>
</evidence>
<dbReference type="EMBL" id="JAATLJ010000004">
    <property type="protein sequence ID" value="NIZ41509.1"/>
    <property type="molecule type" value="Genomic_DNA"/>
</dbReference>
<dbReference type="RefSeq" id="WP_167701131.1">
    <property type="nucleotide sequence ID" value="NZ_CP118177.1"/>
</dbReference>
<dbReference type="AlphaFoldDB" id="A0A968GFJ0"/>
<accession>A0A968GFJ0</accession>
<protein>
    <submittedName>
        <fullName evidence="1">Uncharacterized protein</fullName>
    </submittedName>
</protein>
<reference evidence="1 2" key="1">
    <citation type="submission" date="2020-03" db="EMBL/GenBank/DDBJ databases">
        <title>Spirochaetal bacteria isolated from arthropods constitute a novel genus Entomospira genus novum within the order Spirochaetales.</title>
        <authorList>
            <person name="Grana-Miraglia L."/>
            <person name="Sikutova S."/>
            <person name="Fingerle V."/>
            <person name="Sing A."/>
            <person name="Castillo-Ramirez S."/>
            <person name="Margos G."/>
            <person name="Rudolf I."/>
        </authorList>
    </citation>
    <scope>NUCLEOTIDE SEQUENCE [LARGE SCALE GENOMIC DNA]</scope>
    <source>
        <strain evidence="1 2">BR193</strain>
    </source>
</reference>
<keyword evidence="2" id="KW-1185">Reference proteome</keyword>
<proteinExistence type="predicted"/>
<comment type="caution">
    <text evidence="1">The sequence shown here is derived from an EMBL/GenBank/DDBJ whole genome shotgun (WGS) entry which is preliminary data.</text>
</comment>
<dbReference type="Proteomes" id="UP000711995">
    <property type="component" value="Unassembled WGS sequence"/>
</dbReference>
<sequence length="147" mass="17035">MSELLSEDQVESIYREICESLYLDLAEVEFDLTRANEEERAKMEEMIAKIRRYIATERLTLEDGKVCYRLIKPVKHLQEELQHFSFTVDSLAVEKVLKAQSSKQQTESSRAIQMLSLIFQVSPLSIERLHSKDFANLSELVGFFITA</sequence>
<evidence type="ECO:0000313" key="1">
    <source>
        <dbReference type="EMBL" id="NIZ41509.1"/>
    </source>
</evidence>